<evidence type="ECO:0000256" key="2">
    <source>
        <dbReference type="ARBA" id="ARBA00022801"/>
    </source>
</evidence>
<dbReference type="AlphaFoldDB" id="A0A315XTP1"/>
<dbReference type="Proteomes" id="UP000245720">
    <property type="component" value="Unassembled WGS sequence"/>
</dbReference>
<protein>
    <submittedName>
        <fullName evidence="3">Acyl-CoA thioester hydrolase</fullName>
    </submittedName>
</protein>
<comment type="similarity">
    <text evidence="1">Belongs to the 4-hydroxybenzoyl-CoA thioesterase family.</text>
</comment>
<dbReference type="InterPro" id="IPR050563">
    <property type="entry name" value="4-hydroxybenzoyl-CoA_TE"/>
</dbReference>
<dbReference type="CDD" id="cd00586">
    <property type="entry name" value="4HBT"/>
    <property type="match status" value="1"/>
</dbReference>
<dbReference type="Gene3D" id="3.10.129.10">
    <property type="entry name" value="Hotdog Thioesterase"/>
    <property type="match status" value="1"/>
</dbReference>
<name>A0A315XTP1_RUMFL</name>
<sequence length="140" mass="16028">MRRSSYRLTVRGYELDSFGHVNNSVYLQYAETALWNFFKVHGLLAVIVEEGLFPVVMESSQRYIHELRLLDEVRIDTEVSCSGGIVSYKHNIINKSTGLVSCRVIGKLAYVNKERIICDIPEAVRACLEGEDEDDDNNRR</sequence>
<organism evidence="3 4">
    <name type="scientific">Ruminococcus flavefaciens</name>
    <dbReference type="NCBI Taxonomy" id="1265"/>
    <lineage>
        <taxon>Bacteria</taxon>
        <taxon>Bacillati</taxon>
        <taxon>Bacillota</taxon>
        <taxon>Clostridia</taxon>
        <taxon>Eubacteriales</taxon>
        <taxon>Oscillospiraceae</taxon>
        <taxon>Ruminococcus</taxon>
    </lineage>
</organism>
<gene>
    <name evidence="3" type="ORF">IE37_03104</name>
</gene>
<evidence type="ECO:0000313" key="3">
    <source>
        <dbReference type="EMBL" id="PWJ10214.1"/>
    </source>
</evidence>
<dbReference type="GO" id="GO:0047617">
    <property type="term" value="F:fatty acyl-CoA hydrolase activity"/>
    <property type="evidence" value="ECO:0007669"/>
    <property type="project" value="TreeGrafter"/>
</dbReference>
<dbReference type="OrthoDB" id="9801517at2"/>
<dbReference type="STRING" id="1265.SAMN02910280_2289"/>
<reference evidence="3 4" key="1">
    <citation type="submission" date="2018-05" db="EMBL/GenBank/DDBJ databases">
        <title>The Hungate 1000. A catalogue of reference genomes from the rumen microbiome.</title>
        <authorList>
            <person name="Kelly W."/>
        </authorList>
    </citation>
    <scope>NUCLEOTIDE SEQUENCE [LARGE SCALE GENOMIC DNA]</scope>
    <source>
        <strain evidence="3 4">SAb67</strain>
    </source>
</reference>
<keyword evidence="2 3" id="KW-0378">Hydrolase</keyword>
<dbReference type="EMBL" id="QGDI01000015">
    <property type="protein sequence ID" value="PWJ10214.1"/>
    <property type="molecule type" value="Genomic_DNA"/>
</dbReference>
<dbReference type="Pfam" id="PF13279">
    <property type="entry name" value="4HBT_2"/>
    <property type="match status" value="1"/>
</dbReference>
<dbReference type="InterPro" id="IPR029069">
    <property type="entry name" value="HotDog_dom_sf"/>
</dbReference>
<evidence type="ECO:0000313" key="4">
    <source>
        <dbReference type="Proteomes" id="UP000245720"/>
    </source>
</evidence>
<accession>A0A315XTP1</accession>
<dbReference type="PANTHER" id="PTHR31793">
    <property type="entry name" value="4-HYDROXYBENZOYL-COA THIOESTERASE FAMILY MEMBER"/>
    <property type="match status" value="1"/>
</dbReference>
<dbReference type="SUPFAM" id="SSF54637">
    <property type="entry name" value="Thioesterase/thiol ester dehydrase-isomerase"/>
    <property type="match status" value="1"/>
</dbReference>
<comment type="caution">
    <text evidence="3">The sequence shown here is derived from an EMBL/GenBank/DDBJ whole genome shotgun (WGS) entry which is preliminary data.</text>
</comment>
<proteinExistence type="inferred from homology"/>
<evidence type="ECO:0000256" key="1">
    <source>
        <dbReference type="ARBA" id="ARBA00005953"/>
    </source>
</evidence>
<dbReference type="PANTHER" id="PTHR31793:SF27">
    <property type="entry name" value="NOVEL THIOESTERASE SUPERFAMILY DOMAIN AND SAPOSIN A-TYPE DOMAIN CONTAINING PROTEIN (0610012H03RIK)"/>
    <property type="match status" value="1"/>
</dbReference>
<dbReference type="RefSeq" id="WP_109727780.1">
    <property type="nucleotide sequence ID" value="NZ_CAMOTJ010000007.1"/>
</dbReference>